<feature type="domain" description="PAC" evidence="9">
    <location>
        <begin position="613"/>
        <end position="665"/>
    </location>
</feature>
<evidence type="ECO:0000256" key="2">
    <source>
        <dbReference type="ARBA" id="ARBA00012438"/>
    </source>
</evidence>
<dbReference type="InterPro" id="IPR036097">
    <property type="entry name" value="HisK_dim/P_sf"/>
</dbReference>
<dbReference type="SUPFAM" id="SSF55785">
    <property type="entry name" value="PYP-like sensor domain (PAS domain)"/>
    <property type="match status" value="4"/>
</dbReference>
<dbReference type="InterPro" id="IPR004358">
    <property type="entry name" value="Sig_transdc_His_kin-like_C"/>
</dbReference>
<comment type="caution">
    <text evidence="10">The sequence shown here is derived from an EMBL/GenBank/DDBJ whole genome shotgun (WGS) entry which is preliminary data.</text>
</comment>
<dbReference type="Gene3D" id="1.10.287.130">
    <property type="match status" value="1"/>
</dbReference>
<dbReference type="Pfam" id="PF02518">
    <property type="entry name" value="HATPase_c"/>
    <property type="match status" value="1"/>
</dbReference>
<dbReference type="SMART" id="SM00387">
    <property type="entry name" value="HATPase_c"/>
    <property type="match status" value="1"/>
</dbReference>
<dbReference type="CDD" id="cd00130">
    <property type="entry name" value="PAS"/>
    <property type="match status" value="4"/>
</dbReference>
<keyword evidence="11" id="KW-1185">Reference proteome</keyword>
<dbReference type="RefSeq" id="WP_367023970.1">
    <property type="nucleotide sequence ID" value="NZ_JBFDAH010000015.1"/>
</dbReference>
<dbReference type="PROSITE" id="PS50112">
    <property type="entry name" value="PAS"/>
    <property type="match status" value="3"/>
</dbReference>
<reference evidence="10 11" key="1">
    <citation type="submission" date="2024-06" db="EMBL/GenBank/DDBJ databases">
        <authorList>
            <person name="Li F."/>
        </authorList>
    </citation>
    <scope>NUCLEOTIDE SEQUENCE [LARGE SCALE GENOMIC DNA]</scope>
    <source>
        <strain evidence="10 11">GXAS 311</strain>
    </source>
</reference>
<dbReference type="SMART" id="SM00091">
    <property type="entry name" value="PAS"/>
    <property type="match status" value="4"/>
</dbReference>
<evidence type="ECO:0000313" key="10">
    <source>
        <dbReference type="EMBL" id="MET1256228.1"/>
    </source>
</evidence>
<proteinExistence type="predicted"/>
<evidence type="ECO:0000256" key="5">
    <source>
        <dbReference type="ARBA" id="ARBA00022777"/>
    </source>
</evidence>
<evidence type="ECO:0000256" key="3">
    <source>
        <dbReference type="ARBA" id="ARBA00022553"/>
    </source>
</evidence>
<dbReference type="InterPro" id="IPR013655">
    <property type="entry name" value="PAS_fold_3"/>
</dbReference>
<dbReference type="InterPro" id="IPR036890">
    <property type="entry name" value="HATPase_C_sf"/>
</dbReference>
<dbReference type="Gene3D" id="3.30.565.10">
    <property type="entry name" value="Histidine kinase-like ATPase, C-terminal domain"/>
    <property type="match status" value="1"/>
</dbReference>
<dbReference type="Proteomes" id="UP001548189">
    <property type="component" value="Unassembled WGS sequence"/>
</dbReference>
<dbReference type="InterPro" id="IPR000700">
    <property type="entry name" value="PAS-assoc_C"/>
</dbReference>
<evidence type="ECO:0000256" key="6">
    <source>
        <dbReference type="SAM" id="Phobius"/>
    </source>
</evidence>
<dbReference type="InterPro" id="IPR005467">
    <property type="entry name" value="His_kinase_dom"/>
</dbReference>
<dbReference type="InterPro" id="IPR035965">
    <property type="entry name" value="PAS-like_dom_sf"/>
</dbReference>
<sequence>MEFLEPFFNGQYMPHGHCYLWHPGILWTNVISDLVIALTYFSIPIALIYIVNARKDIQFRGIFFLFSGFILFCGITHLFSIYTIWHGVYGVHGVIKAMTAVISLLTAVVLFKSIESVKKIPSVEDLQNAVFKASNEKMKRNELEIKRKADALFKITTELLPTGLLVVDQNKKIILANKALADMFEYSSDELKNESLNKLLIDSVSPIHDSLVDSFLESAQKDHARAFGRFVNGKTKTGKVISIQISLSNHDVQGEKLAFASIYNESQMMENKSLESMSCNRIKRAISATKMGIWEWDLKTNDVWYSPKLLTLIGQAEDSPPRLELWRSHIHPDDIELIDSRLKAHFEKKQKYDVIYRGVTESGKFEWMRACGDTIFDNDDKPILMSGTLTNINEIKLLEKKLENKTRFLNEVLERSLTGLYIFNLDTMNITFVNHEYTRLTGYSKADLVKIQGSDGLMTLFHPDDRLLVELHIKEVFHNKMDTGVTTEYRFKHQQGHWIWCYSRDSIYSFDENGKPKEMLGAFFDITALKEREQEIKTLAVNFLTTFEQAAVGIAHATLEGKFIKVNSKLCEILGYTKGELLELSYSDITHERDMTESWNQHKLLAAGAIKHYIAEQRFITKSRGYIWARLTVALVNNPRSDDSHFISVIEDISHKKKIELQLAESNSALERFAYSASHDLQEPLRKISAFAGSLQSSLAPQLVDNADARFQLDRISDAAQRMSEMINQLLELSRYSRNNAKKSNFRLAEIVAQVSDDLSTIIEQNQVTINVINDGNIFVESSSFQQVLRNLILNSINYKDRNRQLVVNFNLSIEPSSTRISVADNGIGFDSENNKKIFEPFRRLVGKESPGYGMGLAICRQIILAHDGKIWAKGVKDKGVEIIIEIPKD</sequence>
<dbReference type="PROSITE" id="PS50109">
    <property type="entry name" value="HIS_KIN"/>
    <property type="match status" value="1"/>
</dbReference>
<dbReference type="EC" id="2.7.13.3" evidence="2"/>
<dbReference type="Pfam" id="PF00512">
    <property type="entry name" value="HisKA"/>
    <property type="match status" value="1"/>
</dbReference>
<evidence type="ECO:0000256" key="1">
    <source>
        <dbReference type="ARBA" id="ARBA00000085"/>
    </source>
</evidence>
<keyword evidence="4" id="KW-0808">Transferase</keyword>
<feature type="domain" description="PAC" evidence="9">
    <location>
        <begin position="485"/>
        <end position="538"/>
    </location>
</feature>
<keyword evidence="5" id="KW-0418">Kinase</keyword>
<feature type="transmembrane region" description="Helical" evidence="6">
    <location>
        <begin position="63"/>
        <end position="85"/>
    </location>
</feature>
<dbReference type="PRINTS" id="PR00344">
    <property type="entry name" value="BCTRLSENSOR"/>
</dbReference>
<dbReference type="Pfam" id="PF08447">
    <property type="entry name" value="PAS_3"/>
    <property type="match status" value="3"/>
</dbReference>
<dbReference type="NCBIfam" id="TIGR00229">
    <property type="entry name" value="sensory_box"/>
    <property type="match status" value="4"/>
</dbReference>
<feature type="domain" description="PAS" evidence="8">
    <location>
        <begin position="547"/>
        <end position="594"/>
    </location>
</feature>
<keyword evidence="3" id="KW-0597">Phosphoprotein</keyword>
<dbReference type="InterPro" id="IPR001610">
    <property type="entry name" value="PAC"/>
</dbReference>
<dbReference type="Pfam" id="PF25487">
    <property type="entry name" value="ETR1_N"/>
    <property type="match status" value="1"/>
</dbReference>
<comment type="catalytic activity">
    <reaction evidence="1">
        <text>ATP + protein L-histidine = ADP + protein N-phospho-L-histidine.</text>
        <dbReference type="EC" id="2.7.13.3"/>
    </reaction>
</comment>
<dbReference type="InterPro" id="IPR003594">
    <property type="entry name" value="HATPase_dom"/>
</dbReference>
<dbReference type="SUPFAM" id="SSF47384">
    <property type="entry name" value="Homodimeric domain of signal transducing histidine kinase"/>
    <property type="match status" value="1"/>
</dbReference>
<protein>
    <recommendedName>
        <fullName evidence="2">histidine kinase</fullName>
        <ecNumber evidence="2">2.7.13.3</ecNumber>
    </recommendedName>
</protein>
<dbReference type="InterPro" id="IPR058544">
    <property type="entry name" value="ETR1_N"/>
</dbReference>
<feature type="domain" description="PAS" evidence="8">
    <location>
        <begin position="149"/>
        <end position="223"/>
    </location>
</feature>
<evidence type="ECO:0000313" key="11">
    <source>
        <dbReference type="Proteomes" id="UP001548189"/>
    </source>
</evidence>
<dbReference type="PANTHER" id="PTHR43304">
    <property type="entry name" value="PHYTOCHROME-LIKE PROTEIN CPH1"/>
    <property type="match status" value="1"/>
</dbReference>
<dbReference type="PANTHER" id="PTHR43304:SF1">
    <property type="entry name" value="PAC DOMAIN-CONTAINING PROTEIN"/>
    <property type="match status" value="1"/>
</dbReference>
<dbReference type="PROSITE" id="PS50113">
    <property type="entry name" value="PAC"/>
    <property type="match status" value="2"/>
</dbReference>
<dbReference type="InterPro" id="IPR013767">
    <property type="entry name" value="PAS_fold"/>
</dbReference>
<name>A0ABV2BWA9_9GAMM</name>
<dbReference type="Gene3D" id="3.30.450.20">
    <property type="entry name" value="PAS domain"/>
    <property type="match status" value="4"/>
</dbReference>
<dbReference type="SMART" id="SM00086">
    <property type="entry name" value="PAC"/>
    <property type="match status" value="3"/>
</dbReference>
<keyword evidence="6" id="KW-1133">Transmembrane helix</keyword>
<dbReference type="EMBL" id="JBEVCJ010000018">
    <property type="protein sequence ID" value="MET1256228.1"/>
    <property type="molecule type" value="Genomic_DNA"/>
</dbReference>
<evidence type="ECO:0000259" key="7">
    <source>
        <dbReference type="PROSITE" id="PS50109"/>
    </source>
</evidence>
<organism evidence="10 11">
    <name type="scientific">Aliikangiella maris</name>
    <dbReference type="NCBI Taxonomy" id="3162458"/>
    <lineage>
        <taxon>Bacteria</taxon>
        <taxon>Pseudomonadati</taxon>
        <taxon>Pseudomonadota</taxon>
        <taxon>Gammaproteobacteria</taxon>
        <taxon>Oceanospirillales</taxon>
        <taxon>Pleioneaceae</taxon>
        <taxon>Aliikangiella</taxon>
    </lineage>
</organism>
<gene>
    <name evidence="10" type="ORF">ABVT43_13895</name>
</gene>
<keyword evidence="6" id="KW-0472">Membrane</keyword>
<evidence type="ECO:0000259" key="9">
    <source>
        <dbReference type="PROSITE" id="PS50113"/>
    </source>
</evidence>
<dbReference type="CDD" id="cd00082">
    <property type="entry name" value="HisKA"/>
    <property type="match status" value="1"/>
</dbReference>
<dbReference type="InterPro" id="IPR052162">
    <property type="entry name" value="Sensor_kinase/Photoreceptor"/>
</dbReference>
<feature type="domain" description="Histidine kinase" evidence="7">
    <location>
        <begin position="676"/>
        <end position="890"/>
    </location>
</feature>
<dbReference type="SUPFAM" id="SSF55874">
    <property type="entry name" value="ATPase domain of HSP90 chaperone/DNA topoisomerase II/histidine kinase"/>
    <property type="match status" value="1"/>
</dbReference>
<evidence type="ECO:0000259" key="8">
    <source>
        <dbReference type="PROSITE" id="PS50112"/>
    </source>
</evidence>
<dbReference type="InterPro" id="IPR003661">
    <property type="entry name" value="HisK_dim/P_dom"/>
</dbReference>
<dbReference type="SMART" id="SM00388">
    <property type="entry name" value="HisKA"/>
    <property type="match status" value="1"/>
</dbReference>
<accession>A0ABV2BWA9</accession>
<keyword evidence="6" id="KW-0812">Transmembrane</keyword>
<feature type="domain" description="PAS" evidence="8">
    <location>
        <begin position="405"/>
        <end position="480"/>
    </location>
</feature>
<dbReference type="Pfam" id="PF00989">
    <property type="entry name" value="PAS"/>
    <property type="match status" value="1"/>
</dbReference>
<evidence type="ECO:0000256" key="4">
    <source>
        <dbReference type="ARBA" id="ARBA00022679"/>
    </source>
</evidence>
<feature type="transmembrane region" description="Helical" evidence="6">
    <location>
        <begin position="30"/>
        <end position="51"/>
    </location>
</feature>
<dbReference type="InterPro" id="IPR000014">
    <property type="entry name" value="PAS"/>
</dbReference>